<comment type="caution">
    <text evidence="3">The sequence shown here is derived from an EMBL/GenBank/DDBJ whole genome shotgun (WGS) entry which is preliminary data.</text>
</comment>
<evidence type="ECO:0000313" key="3">
    <source>
        <dbReference type="EMBL" id="EJK48128.1"/>
    </source>
</evidence>
<name>K0R4P7_THAOC</name>
<dbReference type="Proteomes" id="UP000266841">
    <property type="component" value="Unassembled WGS sequence"/>
</dbReference>
<proteinExistence type="predicted"/>
<dbReference type="AlphaFoldDB" id="K0R4P7"/>
<dbReference type="Gene3D" id="3.80.10.10">
    <property type="entry name" value="Ribonuclease Inhibitor"/>
    <property type="match status" value="1"/>
</dbReference>
<protein>
    <submittedName>
        <fullName evidence="3">Uncharacterized protein</fullName>
    </submittedName>
</protein>
<keyword evidence="1" id="KW-0175">Coiled coil</keyword>
<feature type="region of interest" description="Disordered" evidence="2">
    <location>
        <begin position="1"/>
        <end position="32"/>
    </location>
</feature>
<evidence type="ECO:0000256" key="1">
    <source>
        <dbReference type="SAM" id="Coils"/>
    </source>
</evidence>
<accession>K0R4P7</accession>
<feature type="compositionally biased region" description="Basic and acidic residues" evidence="2">
    <location>
        <begin position="1"/>
        <end position="14"/>
    </location>
</feature>
<sequence length="524" mass="58819">MPGCEQKRQRKGDNDDKDEGAEGGVTSMVMADPADQEVPDVSSLILRIDQLQRDQCLMEQMMRNQQASMSAMQSDIEALKGENAELKRSNVDLMNWCSSLEGSIRVLKKSDQWEYSAYFDSDYWSERYDQGYCAQVRKLMTDMESKIVELRKYPDSGVHETVIGKVHSGHIVHDEALDRHFGELADAIQVLSLGTSLSLTIANIQLTPKILRTIEHAATKMDKIWELALISNSFTDSPSCCKVVAKMIASRSVCGFVLENNSINEDSARVIGRAVVENGWLPKIRIRNCCSSRDRAGYELMKCVLLLNAQDTRDSVDFEQNNITTQGGSAISEFLLSDDVDILELKLENNGLNDEDAIAMGIALRQSSIEELTMFLGGNPIGEIGWNALYNACYGPSSIATVVQSNHTCVLFNSINRRLFTRLYGNHIGRTPEDRMSIKLYVLFENRHAAKSNSRHLNAEFGGDVIGLSPFVLRFINHHVHNGHKLLTRDRSSRPLAKASPLSMLHEILRNWKMPELFKNADQL</sequence>
<dbReference type="SUPFAM" id="SSF52047">
    <property type="entry name" value="RNI-like"/>
    <property type="match status" value="1"/>
</dbReference>
<evidence type="ECO:0000256" key="2">
    <source>
        <dbReference type="SAM" id="MobiDB-lite"/>
    </source>
</evidence>
<evidence type="ECO:0000313" key="4">
    <source>
        <dbReference type="Proteomes" id="UP000266841"/>
    </source>
</evidence>
<keyword evidence="4" id="KW-1185">Reference proteome</keyword>
<dbReference type="OrthoDB" id="120976at2759"/>
<gene>
    <name evidence="3" type="ORF">THAOC_33103</name>
</gene>
<organism evidence="3 4">
    <name type="scientific">Thalassiosira oceanica</name>
    <name type="common">Marine diatom</name>
    <dbReference type="NCBI Taxonomy" id="159749"/>
    <lineage>
        <taxon>Eukaryota</taxon>
        <taxon>Sar</taxon>
        <taxon>Stramenopiles</taxon>
        <taxon>Ochrophyta</taxon>
        <taxon>Bacillariophyta</taxon>
        <taxon>Coscinodiscophyceae</taxon>
        <taxon>Thalassiosirophycidae</taxon>
        <taxon>Thalassiosirales</taxon>
        <taxon>Thalassiosiraceae</taxon>
        <taxon>Thalassiosira</taxon>
    </lineage>
</organism>
<dbReference type="InterPro" id="IPR032675">
    <property type="entry name" value="LRR_dom_sf"/>
</dbReference>
<reference evidence="3 4" key="1">
    <citation type="journal article" date="2012" name="Genome Biol.">
        <title>Genome and low-iron response of an oceanic diatom adapted to chronic iron limitation.</title>
        <authorList>
            <person name="Lommer M."/>
            <person name="Specht M."/>
            <person name="Roy A.S."/>
            <person name="Kraemer L."/>
            <person name="Andreson R."/>
            <person name="Gutowska M.A."/>
            <person name="Wolf J."/>
            <person name="Bergner S.V."/>
            <person name="Schilhabel M.B."/>
            <person name="Klostermeier U.C."/>
            <person name="Beiko R.G."/>
            <person name="Rosenstiel P."/>
            <person name="Hippler M."/>
            <person name="Laroche J."/>
        </authorList>
    </citation>
    <scope>NUCLEOTIDE SEQUENCE [LARGE SCALE GENOMIC DNA]</scope>
    <source>
        <strain evidence="3 4">CCMP1005</strain>
    </source>
</reference>
<dbReference type="EMBL" id="AGNL01046242">
    <property type="protein sequence ID" value="EJK48128.1"/>
    <property type="molecule type" value="Genomic_DNA"/>
</dbReference>
<feature type="coiled-coil region" evidence="1">
    <location>
        <begin position="62"/>
        <end position="89"/>
    </location>
</feature>